<gene>
    <name evidence="2" type="ORF">AVDCRST_MAG93-5308</name>
</gene>
<keyword evidence="1" id="KW-1133">Transmembrane helix</keyword>
<feature type="transmembrane region" description="Helical" evidence="1">
    <location>
        <begin position="18"/>
        <end position="35"/>
    </location>
</feature>
<protein>
    <recommendedName>
        <fullName evidence="3">ABC transporter permease</fullName>
    </recommendedName>
</protein>
<keyword evidence="1" id="KW-0472">Membrane</keyword>
<dbReference type="PANTHER" id="PTHR46795:SF3">
    <property type="entry name" value="ABC TRANSPORTER PERMEASE"/>
    <property type="match status" value="1"/>
</dbReference>
<evidence type="ECO:0000256" key="1">
    <source>
        <dbReference type="SAM" id="Phobius"/>
    </source>
</evidence>
<dbReference type="EMBL" id="CADCTR010001789">
    <property type="protein sequence ID" value="CAA9312386.1"/>
    <property type="molecule type" value="Genomic_DNA"/>
</dbReference>
<dbReference type="InterPro" id="IPR052536">
    <property type="entry name" value="ABC-4_Integral_Memb_Prot"/>
</dbReference>
<name>A0A6J4KQH5_9CHLR</name>
<dbReference type="AlphaFoldDB" id="A0A6J4KQH5"/>
<sequence length="75" mass="8402">MTLFDVATKNIRGNFKSYLVYFASMLSAVIVYYTFVSLQYSTAIAASIESSQSVQSIFMVASIVLVIFAIHYRTL</sequence>
<feature type="transmembrane region" description="Helical" evidence="1">
    <location>
        <begin position="55"/>
        <end position="72"/>
    </location>
</feature>
<organism evidence="2">
    <name type="scientific">uncultured Chloroflexia bacterium</name>
    <dbReference type="NCBI Taxonomy" id="1672391"/>
    <lineage>
        <taxon>Bacteria</taxon>
        <taxon>Bacillati</taxon>
        <taxon>Chloroflexota</taxon>
        <taxon>Chloroflexia</taxon>
        <taxon>environmental samples</taxon>
    </lineage>
</organism>
<evidence type="ECO:0000313" key="2">
    <source>
        <dbReference type="EMBL" id="CAA9312386.1"/>
    </source>
</evidence>
<dbReference type="PANTHER" id="PTHR46795">
    <property type="entry name" value="ABC TRANSPORTER PERMEASE-RELATED-RELATED"/>
    <property type="match status" value="1"/>
</dbReference>
<reference evidence="2" key="1">
    <citation type="submission" date="2020-02" db="EMBL/GenBank/DDBJ databases">
        <authorList>
            <person name="Meier V. D."/>
        </authorList>
    </citation>
    <scope>NUCLEOTIDE SEQUENCE</scope>
    <source>
        <strain evidence="2">AVDCRST_MAG93</strain>
    </source>
</reference>
<accession>A0A6J4KQH5</accession>
<evidence type="ECO:0008006" key="3">
    <source>
        <dbReference type="Google" id="ProtNLM"/>
    </source>
</evidence>
<keyword evidence="1" id="KW-0812">Transmembrane</keyword>
<proteinExistence type="predicted"/>